<keyword evidence="2" id="KW-1185">Reference proteome</keyword>
<gene>
    <name evidence="1" type="ORF">AVEN_170357_1</name>
</gene>
<proteinExistence type="predicted"/>
<dbReference type="AlphaFoldDB" id="A0A4Y2CAL7"/>
<reference evidence="1 2" key="1">
    <citation type="journal article" date="2019" name="Sci. Rep.">
        <title>Orb-weaving spider Araneus ventricosus genome elucidates the spidroin gene catalogue.</title>
        <authorList>
            <person name="Kono N."/>
            <person name="Nakamura H."/>
            <person name="Ohtoshi R."/>
            <person name="Moran D.A.P."/>
            <person name="Shinohara A."/>
            <person name="Yoshida Y."/>
            <person name="Fujiwara M."/>
            <person name="Mori M."/>
            <person name="Tomita M."/>
            <person name="Arakawa K."/>
        </authorList>
    </citation>
    <scope>NUCLEOTIDE SEQUENCE [LARGE SCALE GENOMIC DNA]</scope>
</reference>
<dbReference type="EMBL" id="BGPR01000167">
    <property type="protein sequence ID" value="GBM01309.1"/>
    <property type="molecule type" value="Genomic_DNA"/>
</dbReference>
<accession>A0A4Y2CAL7</accession>
<protein>
    <submittedName>
        <fullName evidence="1">Uncharacterized protein</fullName>
    </submittedName>
</protein>
<evidence type="ECO:0000313" key="2">
    <source>
        <dbReference type="Proteomes" id="UP000499080"/>
    </source>
</evidence>
<name>A0A4Y2CAL7_ARAVE</name>
<organism evidence="1 2">
    <name type="scientific">Araneus ventricosus</name>
    <name type="common">Orbweaver spider</name>
    <name type="synonym">Epeira ventricosa</name>
    <dbReference type="NCBI Taxonomy" id="182803"/>
    <lineage>
        <taxon>Eukaryota</taxon>
        <taxon>Metazoa</taxon>
        <taxon>Ecdysozoa</taxon>
        <taxon>Arthropoda</taxon>
        <taxon>Chelicerata</taxon>
        <taxon>Arachnida</taxon>
        <taxon>Araneae</taxon>
        <taxon>Araneomorphae</taxon>
        <taxon>Entelegynae</taxon>
        <taxon>Araneoidea</taxon>
        <taxon>Araneidae</taxon>
        <taxon>Araneus</taxon>
    </lineage>
</organism>
<evidence type="ECO:0000313" key="1">
    <source>
        <dbReference type="EMBL" id="GBM01309.1"/>
    </source>
</evidence>
<sequence>MATIQKPLVQLLRNLSRFVTHRDEISFQPSVDRLHGAKGYLMEIRDVEELATVQKPLVQNLWQPFVIRNTSRPNSVSSQVSIGLHGANGYHVEIT</sequence>
<dbReference type="Proteomes" id="UP000499080">
    <property type="component" value="Unassembled WGS sequence"/>
</dbReference>
<comment type="caution">
    <text evidence="1">The sequence shown here is derived from an EMBL/GenBank/DDBJ whole genome shotgun (WGS) entry which is preliminary data.</text>
</comment>